<dbReference type="Proteomes" id="UP001501175">
    <property type="component" value="Unassembled WGS sequence"/>
</dbReference>
<organism evidence="2 3">
    <name type="scientific">Nibrella saemangeumensis</name>
    <dbReference type="NCBI Taxonomy" id="1084526"/>
    <lineage>
        <taxon>Bacteria</taxon>
        <taxon>Pseudomonadati</taxon>
        <taxon>Bacteroidota</taxon>
        <taxon>Cytophagia</taxon>
        <taxon>Cytophagales</taxon>
        <taxon>Spirosomataceae</taxon>
        <taxon>Nibrella</taxon>
    </lineage>
</organism>
<accession>A0ABP8NJM9</accession>
<gene>
    <name evidence="2" type="ORF">GCM10023189_48810</name>
</gene>
<feature type="region of interest" description="Disordered" evidence="1">
    <location>
        <begin position="15"/>
        <end position="62"/>
    </location>
</feature>
<feature type="compositionally biased region" description="Polar residues" evidence="1">
    <location>
        <begin position="19"/>
        <end position="34"/>
    </location>
</feature>
<evidence type="ECO:0000256" key="1">
    <source>
        <dbReference type="SAM" id="MobiDB-lite"/>
    </source>
</evidence>
<evidence type="ECO:0000313" key="3">
    <source>
        <dbReference type="Proteomes" id="UP001501175"/>
    </source>
</evidence>
<keyword evidence="3" id="KW-1185">Reference proteome</keyword>
<comment type="caution">
    <text evidence="2">The sequence shown here is derived from an EMBL/GenBank/DDBJ whole genome shotgun (WGS) entry which is preliminary data.</text>
</comment>
<protein>
    <recommendedName>
        <fullName evidence="4">Secreted protein</fullName>
    </recommendedName>
</protein>
<name>A0ABP8NJM9_9BACT</name>
<dbReference type="EMBL" id="BAABHD010000081">
    <property type="protein sequence ID" value="GAA4466545.1"/>
    <property type="molecule type" value="Genomic_DNA"/>
</dbReference>
<sequence length="62" mass="6810">MLIHILILVNGCSNAPALDQTQHNSDNGDNQQHMNDIAEPETIEAQQADQPKDNENNGNCVK</sequence>
<reference evidence="3" key="1">
    <citation type="journal article" date="2019" name="Int. J. Syst. Evol. Microbiol.">
        <title>The Global Catalogue of Microorganisms (GCM) 10K type strain sequencing project: providing services to taxonomists for standard genome sequencing and annotation.</title>
        <authorList>
            <consortium name="The Broad Institute Genomics Platform"/>
            <consortium name="The Broad Institute Genome Sequencing Center for Infectious Disease"/>
            <person name="Wu L."/>
            <person name="Ma J."/>
        </authorList>
    </citation>
    <scope>NUCLEOTIDE SEQUENCE [LARGE SCALE GENOMIC DNA]</scope>
    <source>
        <strain evidence="3">JCM 17927</strain>
    </source>
</reference>
<proteinExistence type="predicted"/>
<evidence type="ECO:0000313" key="2">
    <source>
        <dbReference type="EMBL" id="GAA4466545.1"/>
    </source>
</evidence>
<evidence type="ECO:0008006" key="4">
    <source>
        <dbReference type="Google" id="ProtNLM"/>
    </source>
</evidence>